<keyword evidence="5 8" id="KW-0812">Transmembrane</keyword>
<dbReference type="PROSITE" id="PS50850">
    <property type="entry name" value="MFS"/>
    <property type="match status" value="1"/>
</dbReference>
<dbReference type="NCBIfam" id="TIGR00711">
    <property type="entry name" value="efflux_EmrB"/>
    <property type="match status" value="1"/>
</dbReference>
<dbReference type="Gene3D" id="1.20.1720.10">
    <property type="entry name" value="Multidrug resistance protein D"/>
    <property type="match status" value="1"/>
</dbReference>
<feature type="transmembrane region" description="Helical" evidence="8">
    <location>
        <begin position="206"/>
        <end position="224"/>
    </location>
</feature>
<name>A0A6J5D6G5_9BURK</name>
<evidence type="ECO:0000313" key="10">
    <source>
        <dbReference type="EMBL" id="CAB3748987.1"/>
    </source>
</evidence>
<evidence type="ECO:0000313" key="11">
    <source>
        <dbReference type="Proteomes" id="UP000494363"/>
    </source>
</evidence>
<feature type="domain" description="Major facilitator superfamily (MFS) profile" evidence="9">
    <location>
        <begin position="20"/>
        <end position="507"/>
    </location>
</feature>
<feature type="transmembrane region" description="Helical" evidence="8">
    <location>
        <begin position="143"/>
        <end position="166"/>
    </location>
</feature>
<organism evidence="10 11">
    <name type="scientific">Paraburkholderia humisilvae</name>
    <dbReference type="NCBI Taxonomy" id="627669"/>
    <lineage>
        <taxon>Bacteria</taxon>
        <taxon>Pseudomonadati</taxon>
        <taxon>Pseudomonadota</taxon>
        <taxon>Betaproteobacteria</taxon>
        <taxon>Burkholderiales</taxon>
        <taxon>Burkholderiaceae</taxon>
        <taxon>Paraburkholderia</taxon>
    </lineage>
</organism>
<dbReference type="GO" id="GO:0005886">
    <property type="term" value="C:plasma membrane"/>
    <property type="evidence" value="ECO:0007669"/>
    <property type="project" value="UniProtKB-SubCell"/>
</dbReference>
<dbReference type="Pfam" id="PF07690">
    <property type="entry name" value="MFS_1"/>
    <property type="match status" value="1"/>
</dbReference>
<keyword evidence="3" id="KW-0813">Transport</keyword>
<dbReference type="RefSeq" id="WP_175225169.1">
    <property type="nucleotide sequence ID" value="NZ_CADIKH010000003.1"/>
</dbReference>
<feature type="transmembrane region" description="Helical" evidence="8">
    <location>
        <begin position="368"/>
        <end position="395"/>
    </location>
</feature>
<evidence type="ECO:0000259" key="9">
    <source>
        <dbReference type="PROSITE" id="PS50850"/>
    </source>
</evidence>
<dbReference type="InterPro" id="IPR020846">
    <property type="entry name" value="MFS_dom"/>
</dbReference>
<feature type="transmembrane region" description="Helical" evidence="8">
    <location>
        <begin position="338"/>
        <end position="356"/>
    </location>
</feature>
<evidence type="ECO:0000256" key="1">
    <source>
        <dbReference type="ARBA" id="ARBA00004651"/>
    </source>
</evidence>
<accession>A0A6J5D6G5</accession>
<comment type="similarity">
    <text evidence="2">Belongs to the major facilitator superfamily. EmrB family.</text>
</comment>
<dbReference type="Gene3D" id="1.20.1250.20">
    <property type="entry name" value="MFS general substrate transporter like domains"/>
    <property type="match status" value="1"/>
</dbReference>
<feature type="transmembrane region" description="Helical" evidence="8">
    <location>
        <begin position="172"/>
        <end position="194"/>
    </location>
</feature>
<dbReference type="SUPFAM" id="SSF103473">
    <property type="entry name" value="MFS general substrate transporter"/>
    <property type="match status" value="1"/>
</dbReference>
<reference evidence="10 11" key="1">
    <citation type="submission" date="2020-04" db="EMBL/GenBank/DDBJ databases">
        <authorList>
            <person name="De Canck E."/>
        </authorList>
    </citation>
    <scope>NUCLEOTIDE SEQUENCE [LARGE SCALE GENOMIC DNA]</scope>
    <source>
        <strain evidence="10 11">LMG 29542</strain>
    </source>
</reference>
<dbReference type="GO" id="GO:0022857">
    <property type="term" value="F:transmembrane transporter activity"/>
    <property type="evidence" value="ECO:0007669"/>
    <property type="project" value="InterPro"/>
</dbReference>
<evidence type="ECO:0000256" key="5">
    <source>
        <dbReference type="ARBA" id="ARBA00022692"/>
    </source>
</evidence>
<evidence type="ECO:0000256" key="8">
    <source>
        <dbReference type="SAM" id="Phobius"/>
    </source>
</evidence>
<feature type="transmembrane region" description="Helical" evidence="8">
    <location>
        <begin position="84"/>
        <end position="105"/>
    </location>
</feature>
<dbReference type="EMBL" id="CADIKH010000003">
    <property type="protein sequence ID" value="CAB3748987.1"/>
    <property type="molecule type" value="Genomic_DNA"/>
</dbReference>
<dbReference type="InterPro" id="IPR004638">
    <property type="entry name" value="EmrB-like"/>
</dbReference>
<evidence type="ECO:0000256" key="6">
    <source>
        <dbReference type="ARBA" id="ARBA00022989"/>
    </source>
</evidence>
<evidence type="ECO:0000256" key="7">
    <source>
        <dbReference type="ARBA" id="ARBA00023136"/>
    </source>
</evidence>
<keyword evidence="6 8" id="KW-1133">Transmembrane helix</keyword>
<comment type="subcellular location">
    <subcellularLocation>
        <location evidence="1">Cell membrane</location>
        <topology evidence="1">Multi-pass membrane protein</topology>
    </subcellularLocation>
</comment>
<feature type="transmembrane region" description="Helical" evidence="8">
    <location>
        <begin position="277"/>
        <end position="300"/>
    </location>
</feature>
<feature type="transmembrane region" description="Helical" evidence="8">
    <location>
        <begin position="58"/>
        <end position="77"/>
    </location>
</feature>
<feature type="transmembrane region" description="Helical" evidence="8">
    <location>
        <begin position="16"/>
        <end position="38"/>
    </location>
</feature>
<feature type="transmembrane region" description="Helical" evidence="8">
    <location>
        <begin position="306"/>
        <end position="326"/>
    </location>
</feature>
<sequence length="509" mass="54690">MTRAGLQPIEPLKGPALVISSVAVSLGSFMAVVDVTIANVSIPTISGNLGVSAEIGEWAITFFAVANSICIPLTGWLSRRFGQLRLFVMSVAAFTVASVMCGVAPNFESLLAARVLQGMVSGPIVPLSQALLVAMFPANRRALAVSVWAMTIMAGPVAGPVLGGWLTDDYNWRWIFLVNAPVGLFVVVATAALFKGRDTPSMKLPVDFIGLIFLAIAIGCLQITVDRGRVLDWFSSPVICATAILSLFGFIFLVVWELGEKHPIVDLRLFAYRNFTMGTIAVAVGFGLFFGALVLIPLWLQTDMGYNAIWAGLVTAPMGLFGILLAPLLGKWVQKRDARLFATLAFIAWALVAWWRASMTTEVGANTIALTCLVQGIGIGFFLTPLVTLSLAGLPPERVAAASGLQTAIRMLSGSVIASLAQTFWDQRSRFYQNKLVDTLTPFHDGLSAAVGTLHQGGFSDAESSALIWHQLVVQADMLSLNDFFFLSSIGFALTIVIVWLARSPQMTR</sequence>
<feature type="transmembrane region" description="Helical" evidence="8">
    <location>
        <begin position="484"/>
        <end position="502"/>
    </location>
</feature>
<dbReference type="InterPro" id="IPR011701">
    <property type="entry name" value="MFS"/>
</dbReference>
<dbReference type="PANTHER" id="PTHR42718">
    <property type="entry name" value="MAJOR FACILITATOR SUPERFAMILY MULTIDRUG TRANSPORTER MFSC"/>
    <property type="match status" value="1"/>
</dbReference>
<protein>
    <submittedName>
        <fullName evidence="10">Fatty acid resistance protein FarB</fullName>
    </submittedName>
</protein>
<dbReference type="InterPro" id="IPR036259">
    <property type="entry name" value="MFS_trans_sf"/>
</dbReference>
<dbReference type="Proteomes" id="UP000494363">
    <property type="component" value="Unassembled WGS sequence"/>
</dbReference>
<proteinExistence type="inferred from homology"/>
<evidence type="ECO:0000256" key="4">
    <source>
        <dbReference type="ARBA" id="ARBA00022475"/>
    </source>
</evidence>
<dbReference type="PANTHER" id="PTHR42718:SF9">
    <property type="entry name" value="MAJOR FACILITATOR SUPERFAMILY MULTIDRUG TRANSPORTER MFSC"/>
    <property type="match status" value="1"/>
</dbReference>
<evidence type="ECO:0000256" key="3">
    <source>
        <dbReference type="ARBA" id="ARBA00022448"/>
    </source>
</evidence>
<dbReference type="CDD" id="cd17503">
    <property type="entry name" value="MFS_LmrB_MDR_like"/>
    <property type="match status" value="1"/>
</dbReference>
<evidence type="ECO:0000256" key="2">
    <source>
        <dbReference type="ARBA" id="ARBA00008537"/>
    </source>
</evidence>
<gene>
    <name evidence="10" type="primary">farB_1</name>
    <name evidence="10" type="ORF">LMG29542_00821</name>
</gene>
<feature type="transmembrane region" description="Helical" evidence="8">
    <location>
        <begin position="236"/>
        <end position="256"/>
    </location>
</feature>
<dbReference type="AlphaFoldDB" id="A0A6J5D6G5"/>
<keyword evidence="7 8" id="KW-0472">Membrane</keyword>
<keyword evidence="4" id="KW-1003">Cell membrane</keyword>
<keyword evidence="11" id="KW-1185">Reference proteome</keyword>